<geneLocation type="mitochondrion" evidence="9"/>
<organism evidence="9">
    <name type="scientific">Proteomonas sulcata</name>
    <dbReference type="NCBI Taxonomy" id="77928"/>
    <lineage>
        <taxon>Eukaryota</taxon>
        <taxon>Cryptophyceae</taxon>
        <taxon>Pyrenomonadales</taxon>
        <taxon>Geminigeraceae</taxon>
        <taxon>Proteomonas</taxon>
    </lineage>
</organism>
<protein>
    <submittedName>
        <fullName evidence="9">ATP synthase F0 subunit 4</fullName>
    </submittedName>
</protein>
<keyword evidence="2" id="KW-0813">Transport</keyword>
<keyword evidence="7 8" id="KW-0472">Membrane</keyword>
<dbReference type="EMBL" id="MG680945">
    <property type="protein sequence ID" value="AVM81181.1"/>
    <property type="molecule type" value="Genomic_DNA"/>
</dbReference>
<evidence type="ECO:0000256" key="4">
    <source>
        <dbReference type="ARBA" id="ARBA00022781"/>
    </source>
</evidence>
<dbReference type="GO" id="GO:0031966">
    <property type="term" value="C:mitochondrial membrane"/>
    <property type="evidence" value="ECO:0007669"/>
    <property type="project" value="UniProtKB-SubCell"/>
</dbReference>
<evidence type="ECO:0000256" key="6">
    <source>
        <dbReference type="ARBA" id="ARBA00023128"/>
    </source>
</evidence>
<keyword evidence="4" id="KW-0375">Hydrogen ion transport</keyword>
<keyword evidence="8" id="KW-0812">Transmembrane</keyword>
<evidence type="ECO:0000256" key="2">
    <source>
        <dbReference type="ARBA" id="ARBA00022448"/>
    </source>
</evidence>
<evidence type="ECO:0000313" key="9">
    <source>
        <dbReference type="EMBL" id="AVM81181.1"/>
    </source>
</evidence>
<keyword evidence="3" id="KW-0138">CF(0)</keyword>
<name>A0A2P1G894_9CRYP</name>
<dbReference type="AlphaFoldDB" id="A0A2P1G894"/>
<feature type="transmembrane region" description="Helical" evidence="8">
    <location>
        <begin position="25"/>
        <end position="47"/>
    </location>
</feature>
<proteinExistence type="predicted"/>
<evidence type="ECO:0000256" key="7">
    <source>
        <dbReference type="ARBA" id="ARBA00023136"/>
    </source>
</evidence>
<keyword evidence="6 9" id="KW-0496">Mitochondrion</keyword>
<dbReference type="InterPro" id="IPR008688">
    <property type="entry name" value="ATP_synth_Bsub_B/MI25"/>
</dbReference>
<evidence type="ECO:0000256" key="5">
    <source>
        <dbReference type="ARBA" id="ARBA00023065"/>
    </source>
</evidence>
<gene>
    <name evidence="9" type="primary">atp4</name>
    <name evidence="9" type="ORF">PsulMt_p005</name>
</gene>
<dbReference type="GeneID" id="36493123"/>
<reference evidence="9" key="1">
    <citation type="journal article" date="2018" name="BMC Genomics">
        <title>Comparative mitochondrial genomics of cryptophyte algae: gene shuffling and dynamic mobile genetic elements.</title>
        <authorList>
            <person name="Kim J.I."/>
            <person name="Yoon H.S."/>
            <person name="Yi G."/>
            <person name="Shin W."/>
            <person name="Archibald J.M."/>
        </authorList>
    </citation>
    <scope>NUCLEOTIDE SEQUENCE</scope>
    <source>
        <strain evidence="9">CCMP705</strain>
    </source>
</reference>
<dbReference type="GO" id="GO:0015986">
    <property type="term" value="P:proton motive force-driven ATP synthesis"/>
    <property type="evidence" value="ECO:0007669"/>
    <property type="project" value="InterPro"/>
</dbReference>
<evidence type="ECO:0000256" key="1">
    <source>
        <dbReference type="ARBA" id="ARBA00004325"/>
    </source>
</evidence>
<dbReference type="GO" id="GO:0045259">
    <property type="term" value="C:proton-transporting ATP synthase complex"/>
    <property type="evidence" value="ECO:0007669"/>
    <property type="project" value="UniProtKB-KW"/>
</dbReference>
<keyword evidence="5" id="KW-0406">Ion transport</keyword>
<keyword evidence="8" id="KW-1133">Transmembrane helix</keyword>
<comment type="subcellular location">
    <subcellularLocation>
        <location evidence="1">Mitochondrion membrane</location>
    </subcellularLocation>
</comment>
<dbReference type="Pfam" id="PF05405">
    <property type="entry name" value="Mt_ATP-synt_B"/>
    <property type="match status" value="1"/>
</dbReference>
<accession>A0A2P1G894</accession>
<sequence>MRFSPIVLLVLIFISKEILVFNEEILVLFAFGVFIFLVARFGSSMIIESLEERAIKINEEFTFYKELQQKTFLHLIDYHKKQMSLVEEVKEIFNFAKSECHLLIQSFHLSLYNTLHNSLEEKLKRILSGQVKRNNSLQAQICGDLKAYIVNKYIDNNGNLKAGKKKYLRRSLKNFLEVSLKK</sequence>
<evidence type="ECO:0000256" key="8">
    <source>
        <dbReference type="SAM" id="Phobius"/>
    </source>
</evidence>
<dbReference type="GO" id="GO:0015078">
    <property type="term" value="F:proton transmembrane transporter activity"/>
    <property type="evidence" value="ECO:0007669"/>
    <property type="project" value="InterPro"/>
</dbReference>
<evidence type="ECO:0000256" key="3">
    <source>
        <dbReference type="ARBA" id="ARBA00022547"/>
    </source>
</evidence>
<dbReference type="RefSeq" id="YP_009476688.1">
    <property type="nucleotide sequence ID" value="NC_037453.1"/>
</dbReference>